<keyword evidence="3" id="KW-1185">Reference proteome</keyword>
<dbReference type="InterPro" id="IPR011083">
    <property type="entry name" value="Phage_tail_collar_dom"/>
</dbReference>
<organism evidence="2 3">
    <name type="scientific">Longimonas halophila</name>
    <dbReference type="NCBI Taxonomy" id="1469170"/>
    <lineage>
        <taxon>Bacteria</taxon>
        <taxon>Pseudomonadati</taxon>
        <taxon>Rhodothermota</taxon>
        <taxon>Rhodothermia</taxon>
        <taxon>Rhodothermales</taxon>
        <taxon>Salisaetaceae</taxon>
        <taxon>Longimonas</taxon>
    </lineage>
</organism>
<comment type="caution">
    <text evidence="2">The sequence shown here is derived from an EMBL/GenBank/DDBJ whole genome shotgun (WGS) entry which is preliminary data.</text>
</comment>
<dbReference type="OrthoDB" id="9810174at2"/>
<protein>
    <submittedName>
        <fullName evidence="2">Phage tail protein</fullName>
    </submittedName>
</protein>
<evidence type="ECO:0000313" key="2">
    <source>
        <dbReference type="EMBL" id="PEN08448.1"/>
    </source>
</evidence>
<feature type="domain" description="Phage tail collar" evidence="1">
    <location>
        <begin position="7"/>
        <end position="63"/>
    </location>
</feature>
<dbReference type="SUPFAM" id="SSF88874">
    <property type="entry name" value="Receptor-binding domain of short tail fibre protein gp12"/>
    <property type="match status" value="1"/>
</dbReference>
<gene>
    <name evidence="2" type="ORF">CRI93_04870</name>
</gene>
<dbReference type="Proteomes" id="UP000221024">
    <property type="component" value="Unassembled WGS sequence"/>
</dbReference>
<reference evidence="2 3" key="1">
    <citation type="submission" date="2017-10" db="EMBL/GenBank/DDBJ databases">
        <title>Draft genome of Longimonas halophila.</title>
        <authorList>
            <person name="Goh K.M."/>
            <person name="Shamsir M.S."/>
            <person name="Lim S.W."/>
        </authorList>
    </citation>
    <scope>NUCLEOTIDE SEQUENCE [LARGE SCALE GENOMIC DNA]</scope>
    <source>
        <strain evidence="2 3">KCTC 42399</strain>
    </source>
</reference>
<dbReference type="AlphaFoldDB" id="A0A2H3P7C2"/>
<dbReference type="Gene3D" id="3.90.1340.10">
    <property type="entry name" value="Phage tail collar domain"/>
    <property type="match status" value="1"/>
</dbReference>
<evidence type="ECO:0000259" key="1">
    <source>
        <dbReference type="Pfam" id="PF07484"/>
    </source>
</evidence>
<dbReference type="EMBL" id="PDEP01000003">
    <property type="protein sequence ID" value="PEN08448.1"/>
    <property type="molecule type" value="Genomic_DNA"/>
</dbReference>
<name>A0A2H3P7C2_9BACT</name>
<evidence type="ECO:0000313" key="3">
    <source>
        <dbReference type="Proteomes" id="UP000221024"/>
    </source>
</evidence>
<proteinExistence type="predicted"/>
<dbReference type="InterPro" id="IPR037053">
    <property type="entry name" value="Phage_tail_collar_dom_sf"/>
</dbReference>
<dbReference type="Pfam" id="PF07484">
    <property type="entry name" value="Collar"/>
    <property type="match status" value="1"/>
</dbReference>
<sequence>MVDPYIGQISMVGFNFAPQGWALCDGQILPVSQNTALFSLLGTRFGGNGRTTFGLPDLRSRVPMHQGQGPGLSLRRLGEKGGVEDVTLNQLQMPTHDHTATVKPRASSQVADESSPANHFPAVETTGRNQIDGYRADADVEMGSAEVFTTNAGGSQAHMNVQPYQVVNFVIALVGVYPPRS</sequence>
<accession>A0A2H3P7C2</accession>